<evidence type="ECO:0000313" key="2">
    <source>
        <dbReference type="EMBL" id="KAF7343982.1"/>
    </source>
</evidence>
<dbReference type="EMBL" id="JACAZI010000015">
    <property type="protein sequence ID" value="KAF7343982.1"/>
    <property type="molecule type" value="Genomic_DNA"/>
</dbReference>
<keyword evidence="1" id="KW-0812">Transmembrane</keyword>
<feature type="transmembrane region" description="Helical" evidence="1">
    <location>
        <begin position="94"/>
        <end position="120"/>
    </location>
</feature>
<evidence type="ECO:0000313" key="3">
    <source>
        <dbReference type="Proteomes" id="UP000620124"/>
    </source>
</evidence>
<feature type="transmembrane region" description="Helical" evidence="1">
    <location>
        <begin position="132"/>
        <end position="150"/>
    </location>
</feature>
<feature type="transmembrane region" description="Helical" evidence="1">
    <location>
        <begin position="243"/>
        <end position="265"/>
    </location>
</feature>
<protein>
    <recommendedName>
        <fullName evidence="4">G-protein coupled receptors family 2 profile 2 domain-containing protein</fullName>
    </recommendedName>
</protein>
<accession>A0A8H6XMX1</accession>
<reference evidence="2" key="1">
    <citation type="submission" date="2020-05" db="EMBL/GenBank/DDBJ databases">
        <title>Mycena genomes resolve the evolution of fungal bioluminescence.</title>
        <authorList>
            <person name="Tsai I.J."/>
        </authorList>
    </citation>
    <scope>NUCLEOTIDE SEQUENCE</scope>
    <source>
        <strain evidence="2">CCC161011</strain>
    </source>
</reference>
<feature type="transmembrane region" description="Helical" evidence="1">
    <location>
        <begin position="18"/>
        <end position="42"/>
    </location>
</feature>
<comment type="caution">
    <text evidence="2">The sequence shown here is derived from an EMBL/GenBank/DDBJ whole genome shotgun (WGS) entry which is preliminary data.</text>
</comment>
<dbReference type="Gene3D" id="1.20.1070.10">
    <property type="entry name" value="Rhodopsin 7-helix transmembrane proteins"/>
    <property type="match status" value="1"/>
</dbReference>
<evidence type="ECO:0008006" key="4">
    <source>
        <dbReference type="Google" id="ProtNLM"/>
    </source>
</evidence>
<feature type="transmembrane region" description="Helical" evidence="1">
    <location>
        <begin position="62"/>
        <end position="82"/>
    </location>
</feature>
<keyword evidence="3" id="KW-1185">Reference proteome</keyword>
<name>A0A8H6XMX1_9AGAR</name>
<proteinExistence type="predicted"/>
<dbReference type="OrthoDB" id="3251871at2759"/>
<feature type="transmembrane region" description="Helical" evidence="1">
    <location>
        <begin position="183"/>
        <end position="204"/>
    </location>
</feature>
<keyword evidence="1" id="KW-0472">Membrane</keyword>
<organism evidence="2 3">
    <name type="scientific">Mycena venus</name>
    <dbReference type="NCBI Taxonomy" id="2733690"/>
    <lineage>
        <taxon>Eukaryota</taxon>
        <taxon>Fungi</taxon>
        <taxon>Dikarya</taxon>
        <taxon>Basidiomycota</taxon>
        <taxon>Agaricomycotina</taxon>
        <taxon>Agaricomycetes</taxon>
        <taxon>Agaricomycetidae</taxon>
        <taxon>Agaricales</taxon>
        <taxon>Marasmiineae</taxon>
        <taxon>Mycenaceae</taxon>
        <taxon>Mycena</taxon>
    </lineage>
</organism>
<dbReference type="Proteomes" id="UP000620124">
    <property type="component" value="Unassembled WGS sequence"/>
</dbReference>
<gene>
    <name evidence="2" type="ORF">MVEN_01687400</name>
</gene>
<evidence type="ECO:0000256" key="1">
    <source>
        <dbReference type="SAM" id="Phobius"/>
    </source>
</evidence>
<dbReference type="AlphaFoldDB" id="A0A8H6XMX1"/>
<sequence>MSASLSSRSPSDSSPDPQIYTCVILGLLIPGVGLTTILLALYGYAAWNPVSRRYLDRVSFRLLVYALGANLLFGVLVIPESFTGHPRQWQCALLSFICNLSLMVSAGMFFCIGLNLPLVIVYSVNGQKMEKYYITGIFFISFICGLAPYASGNYGWNAATHSCWYRSTDSAAMLYWLISTQTFWIMFFAMGEVCAFLRIVLYLFQYQLDMRRWATDNQTSCSSDVSRHPVFSLRMLRNVILRIGLYPLVSCTLTIFTAPIDLYAYRNYTEHPGSAKLDWRLDIAARSIYSGRPLIYGLLAATDPSFIRALRARCVTPRTS</sequence>
<keyword evidence="1" id="KW-1133">Transmembrane helix</keyword>